<proteinExistence type="predicted"/>
<feature type="transmembrane region" description="Helical" evidence="1">
    <location>
        <begin position="34"/>
        <end position="55"/>
    </location>
</feature>
<protein>
    <submittedName>
        <fullName evidence="2">Uncharacterized protein</fullName>
    </submittedName>
</protein>
<sequence>MLPEDVFTGTSVPMGSKVASGSMLEEASTTKDPFVVLGIGDMMASTGGVAVAIGLKGS</sequence>
<keyword evidence="1" id="KW-1133">Transmembrane helix</keyword>
<comment type="caution">
    <text evidence="2">The sequence shown here is derived from an EMBL/GenBank/DDBJ whole genome shotgun (WGS) entry which is preliminary data.</text>
</comment>
<keyword evidence="1" id="KW-0812">Transmembrane</keyword>
<name>A0A645EDR0_9ZZZZ</name>
<keyword evidence="1" id="KW-0472">Membrane</keyword>
<gene>
    <name evidence="2" type="ORF">SDC9_147389</name>
</gene>
<dbReference type="EMBL" id="VSSQ01046233">
    <property type="protein sequence ID" value="MPN00195.1"/>
    <property type="molecule type" value="Genomic_DNA"/>
</dbReference>
<organism evidence="2">
    <name type="scientific">bioreactor metagenome</name>
    <dbReference type="NCBI Taxonomy" id="1076179"/>
    <lineage>
        <taxon>unclassified sequences</taxon>
        <taxon>metagenomes</taxon>
        <taxon>ecological metagenomes</taxon>
    </lineage>
</organism>
<accession>A0A645EDR0</accession>
<reference evidence="2" key="1">
    <citation type="submission" date="2019-08" db="EMBL/GenBank/DDBJ databases">
        <authorList>
            <person name="Kucharzyk K."/>
            <person name="Murdoch R.W."/>
            <person name="Higgins S."/>
            <person name="Loffler F."/>
        </authorList>
    </citation>
    <scope>NUCLEOTIDE SEQUENCE</scope>
</reference>
<evidence type="ECO:0000256" key="1">
    <source>
        <dbReference type="SAM" id="Phobius"/>
    </source>
</evidence>
<dbReference type="AlphaFoldDB" id="A0A645EDR0"/>
<evidence type="ECO:0000313" key="2">
    <source>
        <dbReference type="EMBL" id="MPN00195.1"/>
    </source>
</evidence>